<reference evidence="14" key="1">
    <citation type="submission" date="2022-07" db="EMBL/GenBank/DDBJ databases">
        <title>Genome Sequence of Leucocoprinus birnbaumii.</title>
        <authorList>
            <person name="Buettner E."/>
        </authorList>
    </citation>
    <scope>NUCLEOTIDE SEQUENCE</scope>
    <source>
        <strain evidence="14">VT141</strain>
    </source>
</reference>
<comment type="cofactor">
    <cofactor evidence="1">
        <name>Mg(2+)</name>
        <dbReference type="ChEBI" id="CHEBI:18420"/>
    </cofactor>
</comment>
<gene>
    <name evidence="14" type="ORF">NP233_g12166</name>
</gene>
<comment type="caution">
    <text evidence="14">The sequence shown here is derived from an EMBL/GenBank/DDBJ whole genome shotgun (WGS) entry which is preliminary data.</text>
</comment>
<evidence type="ECO:0000313" key="14">
    <source>
        <dbReference type="EMBL" id="KAJ3555613.1"/>
    </source>
</evidence>
<evidence type="ECO:0000256" key="10">
    <source>
        <dbReference type="ARBA" id="ARBA00041392"/>
    </source>
</evidence>
<organism evidence="14 15">
    <name type="scientific">Leucocoprinus birnbaumii</name>
    <dbReference type="NCBI Taxonomy" id="56174"/>
    <lineage>
        <taxon>Eukaryota</taxon>
        <taxon>Fungi</taxon>
        <taxon>Dikarya</taxon>
        <taxon>Basidiomycota</taxon>
        <taxon>Agaricomycotina</taxon>
        <taxon>Agaricomycetes</taxon>
        <taxon>Agaricomycetidae</taxon>
        <taxon>Agaricales</taxon>
        <taxon>Agaricineae</taxon>
        <taxon>Agaricaceae</taxon>
        <taxon>Leucocoprinus</taxon>
    </lineage>
</organism>
<evidence type="ECO:0000256" key="3">
    <source>
        <dbReference type="ARBA" id="ARBA00012700"/>
    </source>
</evidence>
<evidence type="ECO:0000256" key="1">
    <source>
        <dbReference type="ARBA" id="ARBA00001946"/>
    </source>
</evidence>
<dbReference type="Pfam" id="PF01239">
    <property type="entry name" value="PPTA"/>
    <property type="match status" value="5"/>
</dbReference>
<proteinExistence type="inferred from homology"/>
<dbReference type="SUPFAM" id="SSF48439">
    <property type="entry name" value="Protein prenylyltransferase"/>
    <property type="match status" value="1"/>
</dbReference>
<dbReference type="GO" id="GO:0005965">
    <property type="term" value="C:protein farnesyltransferase complex"/>
    <property type="evidence" value="ECO:0007669"/>
    <property type="project" value="TreeGrafter"/>
</dbReference>
<evidence type="ECO:0000313" key="15">
    <source>
        <dbReference type="Proteomes" id="UP001213000"/>
    </source>
</evidence>
<evidence type="ECO:0000256" key="2">
    <source>
        <dbReference type="ARBA" id="ARBA00006734"/>
    </source>
</evidence>
<protein>
    <recommendedName>
        <fullName evidence="9">Protein farnesyltransferase/geranylgeranyltransferase type-1 subunit alpha</fullName>
        <ecNumber evidence="4">2.5.1.58</ecNumber>
        <ecNumber evidence="3">2.5.1.59</ecNumber>
    </recommendedName>
    <alternativeName>
        <fullName evidence="12">CAAX farnesyltransferase subunit alpha</fullName>
    </alternativeName>
    <alternativeName>
        <fullName evidence="11">FTase-alpha</fullName>
    </alternativeName>
    <alternativeName>
        <fullName evidence="10">Ras proteins prenyltransferase subunit alpha</fullName>
    </alternativeName>
    <alternativeName>
        <fullName evidence="13">Type I protein geranyl-geranyltransferase subunit alpha</fullName>
    </alternativeName>
</protein>
<dbReference type="GO" id="GO:0004662">
    <property type="term" value="F:CAAX-protein geranylgeranyltransferase activity"/>
    <property type="evidence" value="ECO:0007669"/>
    <property type="project" value="UniProtKB-EC"/>
</dbReference>
<dbReference type="Gene3D" id="1.25.40.120">
    <property type="entry name" value="Protein prenylyltransferase"/>
    <property type="match status" value="1"/>
</dbReference>
<evidence type="ECO:0000256" key="7">
    <source>
        <dbReference type="ARBA" id="ARBA00022737"/>
    </source>
</evidence>
<dbReference type="GO" id="GO:0004660">
    <property type="term" value="F:protein farnesyltransferase activity"/>
    <property type="evidence" value="ECO:0007669"/>
    <property type="project" value="UniProtKB-EC"/>
</dbReference>
<comment type="similarity">
    <text evidence="2">Belongs to the protein prenyltransferase subunit alpha family.</text>
</comment>
<evidence type="ECO:0000256" key="4">
    <source>
        <dbReference type="ARBA" id="ARBA00012702"/>
    </source>
</evidence>
<evidence type="ECO:0000256" key="11">
    <source>
        <dbReference type="ARBA" id="ARBA00042436"/>
    </source>
</evidence>
<dbReference type="Proteomes" id="UP001213000">
    <property type="component" value="Unassembled WGS sequence"/>
</dbReference>
<keyword evidence="8" id="KW-0460">Magnesium</keyword>
<dbReference type="EC" id="2.5.1.59" evidence="3"/>
<dbReference type="EC" id="2.5.1.58" evidence="4"/>
<evidence type="ECO:0000256" key="6">
    <source>
        <dbReference type="ARBA" id="ARBA00022679"/>
    </source>
</evidence>
<evidence type="ECO:0000256" key="9">
    <source>
        <dbReference type="ARBA" id="ARBA00040965"/>
    </source>
</evidence>
<keyword evidence="6" id="KW-0808">Transferase</keyword>
<dbReference type="GO" id="GO:0005953">
    <property type="term" value="C:CAAX-protein geranylgeranyltransferase complex"/>
    <property type="evidence" value="ECO:0007669"/>
    <property type="project" value="TreeGrafter"/>
</dbReference>
<dbReference type="EMBL" id="JANIEX010001664">
    <property type="protein sequence ID" value="KAJ3555613.1"/>
    <property type="molecule type" value="Genomic_DNA"/>
</dbReference>
<dbReference type="PANTHER" id="PTHR11129">
    <property type="entry name" value="PROTEIN FARNESYLTRANSFERASE ALPHA SUBUNIT/RAB GERANYLGERANYL TRANSFERASE ALPHA SUBUNIT"/>
    <property type="match status" value="1"/>
</dbReference>
<accession>A0AAD5VFL4</accession>
<dbReference type="PROSITE" id="PS51147">
    <property type="entry name" value="PFTA"/>
    <property type="match status" value="5"/>
</dbReference>
<dbReference type="AlphaFoldDB" id="A0AAD5VFL4"/>
<keyword evidence="7" id="KW-0677">Repeat</keyword>
<dbReference type="InterPro" id="IPR002088">
    <property type="entry name" value="Prenyl_trans_a"/>
</dbReference>
<sequence>MTLSRSISEEDDGPILFADRPEWSDVVTTPQYETDQPIAPILYSPEYKDASDYFRAIVASQERSERVLELTERLIRLNPAHYTAWQYRYETLLALSSPLETELELMNELAVKYLKTYQVWHHRRLLITQLRTPQPELKFVEKCLQVDSKNYHTWSYRQWLLSHFVDDEDLWRGELDFIENTIGDDVRNNSAWHHRHFAVFGCGVRPGEEDRARVVKRELTFTKQNISLAPNNPSAWNYLRGILDTMKLPYSLLTQFVKPYTVPLDPKRMDIVDLENPPPPPGAQLPCVHAIEFLADIHEQAGDKDNILKAVELWRSLANEHDTIRGKYWERRIRDALNASTSPA</sequence>
<evidence type="ECO:0000256" key="8">
    <source>
        <dbReference type="ARBA" id="ARBA00022842"/>
    </source>
</evidence>
<evidence type="ECO:0000256" key="5">
    <source>
        <dbReference type="ARBA" id="ARBA00022602"/>
    </source>
</evidence>
<dbReference type="PANTHER" id="PTHR11129:SF1">
    <property type="entry name" value="PROTEIN FARNESYLTRANSFERASE_GERANYLGERANYLTRANSFERASE TYPE-1 SUBUNIT ALPHA"/>
    <property type="match status" value="1"/>
</dbReference>
<keyword evidence="5" id="KW-0637">Prenyltransferase</keyword>
<evidence type="ECO:0000256" key="12">
    <source>
        <dbReference type="ARBA" id="ARBA00043086"/>
    </source>
</evidence>
<keyword evidence="15" id="KW-1185">Reference proteome</keyword>
<name>A0AAD5VFL4_9AGAR</name>
<evidence type="ECO:0000256" key="13">
    <source>
        <dbReference type="ARBA" id="ARBA00043219"/>
    </source>
</evidence>